<evidence type="ECO:0000256" key="2">
    <source>
        <dbReference type="ARBA" id="ARBA00022845"/>
    </source>
</evidence>
<dbReference type="SUPFAM" id="SSF117130">
    <property type="entry name" value="CsrA-like"/>
    <property type="match status" value="1"/>
</dbReference>
<sequence length="58" mass="6327">MLVLQCKVGDCIAIGENVTVRVVQGKKGQLRLAIDAPREIAIQRQETDKPLSQLVAVN</sequence>
<dbReference type="Pfam" id="PF02599">
    <property type="entry name" value="CsrA"/>
    <property type="match status" value="1"/>
</dbReference>
<dbReference type="Proteomes" id="UP000790580">
    <property type="component" value="Unassembled WGS sequence"/>
</dbReference>
<gene>
    <name evidence="4" type="ORF">KS407_12660</name>
</gene>
<keyword evidence="1" id="KW-0963">Cytoplasm</keyword>
<dbReference type="PANTHER" id="PTHR34984:SF1">
    <property type="entry name" value="CARBON STORAGE REGULATOR"/>
    <property type="match status" value="1"/>
</dbReference>
<dbReference type="RefSeq" id="WP_088076518.1">
    <property type="nucleotide sequence ID" value="NZ_JAHQCR010000050.1"/>
</dbReference>
<keyword evidence="3" id="KW-0694">RNA-binding</keyword>
<name>A0ABS6JUM9_9BACI</name>
<keyword evidence="5" id="KW-1185">Reference proteome</keyword>
<evidence type="ECO:0000313" key="4">
    <source>
        <dbReference type="EMBL" id="MBU9722288.1"/>
    </source>
</evidence>
<reference evidence="4 5" key="1">
    <citation type="submission" date="2021-06" db="EMBL/GenBank/DDBJ databases">
        <title>Bacillus sp. RD4P76, an endophyte from a halophyte.</title>
        <authorList>
            <person name="Sun J.-Q."/>
        </authorList>
    </citation>
    <scope>NUCLEOTIDE SEQUENCE [LARGE SCALE GENOMIC DNA]</scope>
    <source>
        <strain evidence="4 5">JCM 17098</strain>
    </source>
</reference>
<dbReference type="EMBL" id="JAHQCR010000050">
    <property type="protein sequence ID" value="MBU9722288.1"/>
    <property type="molecule type" value="Genomic_DNA"/>
</dbReference>
<organism evidence="4 5">
    <name type="scientific">Evansella alkalicola</name>
    <dbReference type="NCBI Taxonomy" id="745819"/>
    <lineage>
        <taxon>Bacteria</taxon>
        <taxon>Bacillati</taxon>
        <taxon>Bacillota</taxon>
        <taxon>Bacilli</taxon>
        <taxon>Bacillales</taxon>
        <taxon>Bacillaceae</taxon>
        <taxon>Evansella</taxon>
    </lineage>
</organism>
<keyword evidence="2" id="KW-0810">Translation regulation</keyword>
<proteinExistence type="predicted"/>
<dbReference type="PANTHER" id="PTHR34984">
    <property type="entry name" value="CARBON STORAGE REGULATOR"/>
    <property type="match status" value="1"/>
</dbReference>
<accession>A0ABS6JUM9</accession>
<dbReference type="InterPro" id="IPR036107">
    <property type="entry name" value="CsrA_sf"/>
</dbReference>
<protein>
    <submittedName>
        <fullName evidence="4">Carbon storage regulator</fullName>
    </submittedName>
</protein>
<evidence type="ECO:0000313" key="5">
    <source>
        <dbReference type="Proteomes" id="UP000790580"/>
    </source>
</evidence>
<evidence type="ECO:0000256" key="1">
    <source>
        <dbReference type="ARBA" id="ARBA00022490"/>
    </source>
</evidence>
<evidence type="ECO:0000256" key="3">
    <source>
        <dbReference type="ARBA" id="ARBA00022884"/>
    </source>
</evidence>
<dbReference type="InterPro" id="IPR003751">
    <property type="entry name" value="CsrA"/>
</dbReference>
<dbReference type="Gene3D" id="2.60.40.4380">
    <property type="entry name" value="Translational regulator CsrA"/>
    <property type="match status" value="1"/>
</dbReference>
<comment type="caution">
    <text evidence="4">The sequence shown here is derived from an EMBL/GenBank/DDBJ whole genome shotgun (WGS) entry which is preliminary data.</text>
</comment>